<gene>
    <name evidence="5" type="primary">cheB</name>
    <name evidence="10" type="ORF">C8D95_102585</name>
</gene>
<protein>
    <recommendedName>
        <fullName evidence="5">Protein-glutamate methylesterase/protein-glutamine glutaminase</fullName>
        <ecNumber evidence="5">3.1.1.61</ecNumber>
        <ecNumber evidence="5">3.5.1.44</ecNumber>
    </recommendedName>
</protein>
<evidence type="ECO:0000313" key="11">
    <source>
        <dbReference type="Proteomes" id="UP000245390"/>
    </source>
</evidence>
<accession>A0A316GCJ9</accession>
<comment type="domain">
    <text evidence="5">Contains a C-terminal catalytic domain, and an N-terminal region which modulates catalytic activity.</text>
</comment>
<keyword evidence="3 5" id="KW-0378">Hydrolase</keyword>
<dbReference type="GO" id="GO:0000156">
    <property type="term" value="F:phosphorelay response regulator activity"/>
    <property type="evidence" value="ECO:0007669"/>
    <property type="project" value="InterPro"/>
</dbReference>
<comment type="function">
    <text evidence="5">Involved in chemotaxis. Part of a chemotaxis signal transduction system that modulates chemotaxis in response to various stimuli. Catalyzes the demethylation of specific methylglutamate residues introduced into the chemoreceptors (methyl-accepting chemotaxis proteins or MCP) by CheR. Also mediates the irreversible deamidation of specific glutamine residues to glutamic acid.</text>
</comment>
<comment type="similarity">
    <text evidence="5">Belongs to the CheB family.</text>
</comment>
<dbReference type="GO" id="GO:0005737">
    <property type="term" value="C:cytoplasm"/>
    <property type="evidence" value="ECO:0007669"/>
    <property type="project" value="UniProtKB-SubCell"/>
</dbReference>
<dbReference type="PANTHER" id="PTHR42872:SF6">
    <property type="entry name" value="PROTEIN-GLUTAMATE METHYLESTERASE_PROTEIN-GLUTAMINE GLUTAMINASE"/>
    <property type="match status" value="1"/>
</dbReference>
<comment type="catalytic activity">
    <reaction evidence="5">
        <text>L-glutaminyl-[protein] + H2O = L-glutamyl-[protein] + NH4(+)</text>
        <dbReference type="Rhea" id="RHEA:16441"/>
        <dbReference type="Rhea" id="RHEA-COMP:10207"/>
        <dbReference type="Rhea" id="RHEA-COMP:10208"/>
        <dbReference type="ChEBI" id="CHEBI:15377"/>
        <dbReference type="ChEBI" id="CHEBI:28938"/>
        <dbReference type="ChEBI" id="CHEBI:29973"/>
        <dbReference type="ChEBI" id="CHEBI:30011"/>
        <dbReference type="EC" id="3.5.1.44"/>
    </reaction>
</comment>
<dbReference type="OrthoDB" id="9793421at2"/>
<keyword evidence="11" id="KW-1185">Reference proteome</keyword>
<dbReference type="SUPFAM" id="SSF52738">
    <property type="entry name" value="Methylesterase CheB, C-terminal domain"/>
    <property type="match status" value="1"/>
</dbReference>
<comment type="PTM">
    <text evidence="5">Phosphorylated by CheA. Phosphorylation of the N-terminal regulatory domain activates the methylesterase activity.</text>
</comment>
<evidence type="ECO:0000256" key="2">
    <source>
        <dbReference type="ARBA" id="ARBA00022500"/>
    </source>
</evidence>
<dbReference type="RefSeq" id="WP_109758497.1">
    <property type="nucleotide sequence ID" value="NZ_CP034588.1"/>
</dbReference>
<evidence type="ECO:0000259" key="8">
    <source>
        <dbReference type="PROSITE" id="PS50110"/>
    </source>
</evidence>
<dbReference type="PROSITE" id="PS50110">
    <property type="entry name" value="RESPONSE_REGULATORY"/>
    <property type="match status" value="1"/>
</dbReference>
<dbReference type="SMART" id="SM00448">
    <property type="entry name" value="REC"/>
    <property type="match status" value="1"/>
</dbReference>
<proteinExistence type="inferred from homology"/>
<dbReference type="EC" id="3.1.1.61" evidence="5"/>
<feature type="domain" description="CheB-type methylesterase" evidence="9">
    <location>
        <begin position="154"/>
        <end position="344"/>
    </location>
</feature>
<dbReference type="GO" id="GO:0008984">
    <property type="term" value="F:protein-glutamate methylesterase activity"/>
    <property type="evidence" value="ECO:0007669"/>
    <property type="project" value="UniProtKB-UniRule"/>
</dbReference>
<comment type="caution">
    <text evidence="10">The sequence shown here is derived from an EMBL/GenBank/DDBJ whole genome shotgun (WGS) entry which is preliminary data.</text>
</comment>
<dbReference type="InterPro" id="IPR000673">
    <property type="entry name" value="Sig_transdc_resp-reg_Me-estase"/>
</dbReference>
<feature type="modified residue" description="4-aspartylphosphate" evidence="5 7">
    <location>
        <position position="64"/>
    </location>
</feature>
<evidence type="ECO:0000256" key="5">
    <source>
        <dbReference type="HAMAP-Rule" id="MF_00099"/>
    </source>
</evidence>
<dbReference type="PIRSF" id="PIRSF000876">
    <property type="entry name" value="RR_chemtxs_CheB"/>
    <property type="match status" value="1"/>
</dbReference>
<dbReference type="PANTHER" id="PTHR42872">
    <property type="entry name" value="PROTEIN-GLUTAMATE METHYLESTERASE/PROTEIN-GLUTAMINE GLUTAMINASE"/>
    <property type="match status" value="1"/>
</dbReference>
<dbReference type="PROSITE" id="PS50122">
    <property type="entry name" value="CHEB"/>
    <property type="match status" value="1"/>
</dbReference>
<dbReference type="InterPro" id="IPR011006">
    <property type="entry name" value="CheY-like_superfamily"/>
</dbReference>
<evidence type="ECO:0000256" key="6">
    <source>
        <dbReference type="PROSITE-ProRule" id="PRU00050"/>
    </source>
</evidence>
<dbReference type="InterPro" id="IPR001789">
    <property type="entry name" value="Sig_transdc_resp-reg_receiver"/>
</dbReference>
<dbReference type="SUPFAM" id="SSF52172">
    <property type="entry name" value="CheY-like"/>
    <property type="match status" value="1"/>
</dbReference>
<keyword evidence="5 7" id="KW-0597">Phosphoprotein</keyword>
<name>A0A316GCJ9_9RHOB</name>
<comment type="catalytic activity">
    <reaction evidence="4 5">
        <text>[protein]-L-glutamate 5-O-methyl ester + H2O = L-glutamyl-[protein] + methanol + H(+)</text>
        <dbReference type="Rhea" id="RHEA:23236"/>
        <dbReference type="Rhea" id="RHEA-COMP:10208"/>
        <dbReference type="Rhea" id="RHEA-COMP:10311"/>
        <dbReference type="ChEBI" id="CHEBI:15377"/>
        <dbReference type="ChEBI" id="CHEBI:15378"/>
        <dbReference type="ChEBI" id="CHEBI:17790"/>
        <dbReference type="ChEBI" id="CHEBI:29973"/>
        <dbReference type="ChEBI" id="CHEBI:82795"/>
        <dbReference type="EC" id="3.1.1.61"/>
    </reaction>
</comment>
<dbReference type="Gene3D" id="3.40.50.2300">
    <property type="match status" value="1"/>
</dbReference>
<dbReference type="Proteomes" id="UP000245390">
    <property type="component" value="Unassembled WGS sequence"/>
</dbReference>
<evidence type="ECO:0000256" key="4">
    <source>
        <dbReference type="ARBA" id="ARBA00048267"/>
    </source>
</evidence>
<dbReference type="GO" id="GO:0006935">
    <property type="term" value="P:chemotaxis"/>
    <property type="evidence" value="ECO:0007669"/>
    <property type="project" value="UniProtKB-UniRule"/>
</dbReference>
<feature type="active site" evidence="5 6">
    <location>
        <position position="191"/>
    </location>
</feature>
<feature type="domain" description="Response regulatory" evidence="8">
    <location>
        <begin position="13"/>
        <end position="130"/>
    </location>
</feature>
<dbReference type="Gene3D" id="3.40.50.180">
    <property type="entry name" value="Methylesterase CheB, C-terminal domain"/>
    <property type="match status" value="1"/>
</dbReference>
<evidence type="ECO:0000259" key="9">
    <source>
        <dbReference type="PROSITE" id="PS50122"/>
    </source>
</evidence>
<dbReference type="EMBL" id="QGGV01000002">
    <property type="protein sequence ID" value="PWK57935.1"/>
    <property type="molecule type" value="Genomic_DNA"/>
</dbReference>
<feature type="active site" evidence="5 6">
    <location>
        <position position="286"/>
    </location>
</feature>
<evidence type="ECO:0000256" key="7">
    <source>
        <dbReference type="PROSITE-ProRule" id="PRU00169"/>
    </source>
</evidence>
<sequence>MSLVGTTTGRKVRVVIVDDTRSIRAMIRALLQRSPRIDVVGEAGDPYEARELIRALDPDVITLDVVMPRMDGLSFLERLMRLRPMPVVMVSTRTTEKSAEAVKALSLGAVDCVDLATLGADGNVDLAGTVLMAAESRSTGPSLRERVKDGGRLDWNGRIVVIGSSTGGVDALMNVLSHYPADGPPTVIAQHMPAAFLESFAQRLDRHSAPRVRLATDDAMLAPGEIFLAPGGTFHAALDRRDALRLRLVPHDGTEAYVPSVNVLFSSAVPHAPRILAVMLTGMGRDGAEAMKALHDAGARTIVQDGETAVVDGMPRAARELGAASEVARLGQIGPRILAQVGADGRGIEP</sequence>
<keyword evidence="1 5" id="KW-0963">Cytoplasm</keyword>
<dbReference type="GO" id="GO:0050568">
    <property type="term" value="F:protein-glutamine glutaminase activity"/>
    <property type="evidence" value="ECO:0007669"/>
    <property type="project" value="UniProtKB-UniRule"/>
</dbReference>
<evidence type="ECO:0000313" key="10">
    <source>
        <dbReference type="EMBL" id="PWK57935.1"/>
    </source>
</evidence>
<comment type="subcellular location">
    <subcellularLocation>
        <location evidence="5">Cytoplasm</location>
    </subcellularLocation>
</comment>
<dbReference type="InterPro" id="IPR035909">
    <property type="entry name" value="CheB_C"/>
</dbReference>
<dbReference type="KEGG" id="salo:EF888_11285"/>
<evidence type="ECO:0000256" key="3">
    <source>
        <dbReference type="ARBA" id="ARBA00022801"/>
    </source>
</evidence>
<dbReference type="Pfam" id="PF00072">
    <property type="entry name" value="Response_reg"/>
    <property type="match status" value="1"/>
</dbReference>
<reference evidence="10 11" key="1">
    <citation type="submission" date="2018-05" db="EMBL/GenBank/DDBJ databases">
        <title>Genomic Encyclopedia of Type Strains, Phase IV (KMG-IV): sequencing the most valuable type-strain genomes for metagenomic binning, comparative biology and taxonomic classification.</title>
        <authorList>
            <person name="Goeker M."/>
        </authorList>
    </citation>
    <scope>NUCLEOTIDE SEQUENCE [LARGE SCALE GENOMIC DNA]</scope>
    <source>
        <strain evidence="10 11">DSM 103371</strain>
    </source>
</reference>
<dbReference type="CDD" id="cd17541">
    <property type="entry name" value="REC_CheB-like"/>
    <property type="match status" value="1"/>
</dbReference>
<dbReference type="InterPro" id="IPR008248">
    <property type="entry name" value="CheB-like"/>
</dbReference>
<dbReference type="Pfam" id="PF01339">
    <property type="entry name" value="CheB_methylest"/>
    <property type="match status" value="1"/>
</dbReference>
<dbReference type="AlphaFoldDB" id="A0A316GCJ9"/>
<dbReference type="EC" id="3.5.1.44" evidence="5"/>
<dbReference type="HAMAP" id="MF_00099">
    <property type="entry name" value="CheB_chemtxs"/>
    <property type="match status" value="1"/>
</dbReference>
<organism evidence="10 11">
    <name type="scientific">Silicimonas algicola</name>
    <dbReference type="NCBI Taxonomy" id="1826607"/>
    <lineage>
        <taxon>Bacteria</taxon>
        <taxon>Pseudomonadati</taxon>
        <taxon>Pseudomonadota</taxon>
        <taxon>Alphaproteobacteria</taxon>
        <taxon>Rhodobacterales</taxon>
        <taxon>Paracoccaceae</taxon>
    </lineage>
</organism>
<feature type="active site" evidence="5 6">
    <location>
        <position position="165"/>
    </location>
</feature>
<keyword evidence="2 5" id="KW-0145">Chemotaxis</keyword>
<dbReference type="NCBIfam" id="NF001965">
    <property type="entry name" value="PRK00742.1"/>
    <property type="match status" value="1"/>
</dbReference>
<dbReference type="CDD" id="cd16432">
    <property type="entry name" value="CheB_Rec"/>
    <property type="match status" value="1"/>
</dbReference>
<evidence type="ECO:0000256" key="1">
    <source>
        <dbReference type="ARBA" id="ARBA00022490"/>
    </source>
</evidence>